<keyword evidence="5 10" id="KW-0819">tRNA processing</keyword>
<dbReference type="EMBL" id="BAAALD010000014">
    <property type="protein sequence ID" value="GAA1078513.1"/>
    <property type="molecule type" value="Genomic_DNA"/>
</dbReference>
<dbReference type="Pfam" id="PF01715">
    <property type="entry name" value="IPPT"/>
    <property type="match status" value="1"/>
</dbReference>
<dbReference type="InterPro" id="IPR039657">
    <property type="entry name" value="Dimethylallyltransferase"/>
</dbReference>
<dbReference type="InterPro" id="IPR018022">
    <property type="entry name" value="IPT"/>
</dbReference>
<evidence type="ECO:0000256" key="9">
    <source>
        <dbReference type="ARBA" id="ARBA00049563"/>
    </source>
</evidence>
<evidence type="ECO:0000256" key="4">
    <source>
        <dbReference type="ARBA" id="ARBA00022679"/>
    </source>
</evidence>
<comment type="caution">
    <text evidence="14">The sequence shown here is derived from an EMBL/GenBank/DDBJ whole genome shotgun (WGS) entry which is preliminary data.</text>
</comment>
<evidence type="ECO:0000256" key="8">
    <source>
        <dbReference type="ARBA" id="ARBA00022842"/>
    </source>
</evidence>
<keyword evidence="8 10" id="KW-0460">Magnesium</keyword>
<evidence type="ECO:0000256" key="12">
    <source>
        <dbReference type="RuleBase" id="RU003784"/>
    </source>
</evidence>
<sequence>MSSSSPAPSRVVSVVGATAAGKSDLAVAIARALGGEVVNTDSMQLYRGMDIGTAKLTEEERGGIPHHLLDIWDVTEAASVAEYQRLARAEIDRLLAAGRTPVLVGGSGLYVRAAVDEMEFPGTDPSVRARLEAELAENGPGALHRRLAALDPAAAEAILTGNGRRIVRALEVIEITGRPFTANLPGHTAVYDTVQIGVRVPRPELDERIELRVDRMWQAGLLDEVRELEKAGLREGRTASRALGYQQVLAFFAGECTEDEARAETVRATRRFARRQESWFRRDDRIHWLDRPAGADPVELLARSLELIGA</sequence>
<evidence type="ECO:0000256" key="5">
    <source>
        <dbReference type="ARBA" id="ARBA00022694"/>
    </source>
</evidence>
<comment type="caution">
    <text evidence="10">Lacks conserved residue(s) required for the propagation of feature annotation.</text>
</comment>
<dbReference type="Gene3D" id="3.40.50.300">
    <property type="entry name" value="P-loop containing nucleotide triphosphate hydrolases"/>
    <property type="match status" value="1"/>
</dbReference>
<reference evidence="15" key="1">
    <citation type="journal article" date="2019" name="Int. J. Syst. Evol. Microbiol.">
        <title>The Global Catalogue of Microorganisms (GCM) 10K type strain sequencing project: providing services to taxonomists for standard genome sequencing and annotation.</title>
        <authorList>
            <consortium name="The Broad Institute Genomics Platform"/>
            <consortium name="The Broad Institute Genome Sequencing Center for Infectious Disease"/>
            <person name="Wu L."/>
            <person name="Ma J."/>
        </authorList>
    </citation>
    <scope>NUCLEOTIDE SEQUENCE [LARGE SCALE GENOMIC DNA]</scope>
    <source>
        <strain evidence="15">JCM 13002</strain>
    </source>
</reference>
<accession>A0ABP4DXT6</accession>
<organism evidence="14 15">
    <name type="scientific">Kitasatospora arboriphila</name>
    <dbReference type="NCBI Taxonomy" id="258052"/>
    <lineage>
        <taxon>Bacteria</taxon>
        <taxon>Bacillati</taxon>
        <taxon>Actinomycetota</taxon>
        <taxon>Actinomycetes</taxon>
        <taxon>Kitasatosporales</taxon>
        <taxon>Streptomycetaceae</taxon>
        <taxon>Kitasatospora</taxon>
    </lineage>
</organism>
<evidence type="ECO:0000256" key="7">
    <source>
        <dbReference type="ARBA" id="ARBA00022840"/>
    </source>
</evidence>
<feature type="site" description="Interaction with substrate tRNA" evidence="10">
    <location>
        <position position="128"/>
    </location>
</feature>
<comment type="function">
    <text evidence="2 10 12">Catalyzes the transfer of a dimethylallyl group onto the adenine at position 37 in tRNAs that read codons beginning with uridine, leading to the formation of N6-(dimethylallyl)adenosine (i(6)A).</text>
</comment>
<evidence type="ECO:0000256" key="2">
    <source>
        <dbReference type="ARBA" id="ARBA00003213"/>
    </source>
</evidence>
<name>A0ABP4DXT6_9ACTN</name>
<feature type="site" description="Interaction with substrate tRNA" evidence="10">
    <location>
        <position position="107"/>
    </location>
</feature>
<keyword evidence="7 10" id="KW-0067">ATP-binding</keyword>
<protein>
    <recommendedName>
        <fullName evidence="10">tRNA dimethylallyltransferase</fullName>
        <ecNumber evidence="10">2.5.1.75</ecNumber>
    </recommendedName>
    <alternativeName>
        <fullName evidence="10">Dimethylallyl diphosphate:tRNA dimethylallyltransferase</fullName>
        <shortName evidence="10">DMAPP:tRNA dimethylallyltransferase</shortName>
        <shortName evidence="10">DMATase</shortName>
    </alternativeName>
    <alternativeName>
        <fullName evidence="10">Isopentenyl-diphosphate:tRNA isopentenyltransferase</fullName>
        <shortName evidence="10">IPP transferase</shortName>
        <shortName evidence="10">IPPT</shortName>
        <shortName evidence="10">IPTase</shortName>
    </alternativeName>
</protein>
<dbReference type="EC" id="2.5.1.75" evidence="10"/>
<feature type="binding site" evidence="10">
    <location>
        <begin position="18"/>
        <end position="23"/>
    </location>
    <ligand>
        <name>substrate</name>
    </ligand>
</feature>
<feature type="binding site" evidence="10">
    <location>
        <begin position="16"/>
        <end position="23"/>
    </location>
    <ligand>
        <name>ATP</name>
        <dbReference type="ChEBI" id="CHEBI:30616"/>
    </ligand>
</feature>
<dbReference type="Gene3D" id="1.10.20.140">
    <property type="match status" value="1"/>
</dbReference>
<evidence type="ECO:0000256" key="11">
    <source>
        <dbReference type="RuleBase" id="RU003783"/>
    </source>
</evidence>
<evidence type="ECO:0000256" key="10">
    <source>
        <dbReference type="HAMAP-Rule" id="MF_00185"/>
    </source>
</evidence>
<keyword evidence="4 10" id="KW-0808">Transferase</keyword>
<comment type="subunit">
    <text evidence="10">Monomer.</text>
</comment>
<proteinExistence type="inferred from homology"/>
<dbReference type="RefSeq" id="WP_344623215.1">
    <property type="nucleotide sequence ID" value="NZ_BAAALD010000014.1"/>
</dbReference>
<dbReference type="NCBIfam" id="TIGR00174">
    <property type="entry name" value="miaA"/>
    <property type="match status" value="1"/>
</dbReference>
<gene>
    <name evidence="10 14" type="primary">miaA</name>
    <name evidence="14" type="ORF">GCM10009663_20660</name>
</gene>
<evidence type="ECO:0000256" key="6">
    <source>
        <dbReference type="ARBA" id="ARBA00022741"/>
    </source>
</evidence>
<comment type="cofactor">
    <cofactor evidence="1 10">
        <name>Mg(2+)</name>
        <dbReference type="ChEBI" id="CHEBI:18420"/>
    </cofactor>
</comment>
<dbReference type="InterPro" id="IPR027417">
    <property type="entry name" value="P-loop_NTPase"/>
</dbReference>
<comment type="similarity">
    <text evidence="3 10 13">Belongs to the IPP transferase family.</text>
</comment>
<keyword evidence="15" id="KW-1185">Reference proteome</keyword>
<dbReference type="PANTHER" id="PTHR11088">
    <property type="entry name" value="TRNA DIMETHYLALLYLTRANSFERASE"/>
    <property type="match status" value="1"/>
</dbReference>
<feature type="region of interest" description="Interaction with substrate tRNA" evidence="10">
    <location>
        <begin position="41"/>
        <end position="44"/>
    </location>
</feature>
<evidence type="ECO:0000256" key="1">
    <source>
        <dbReference type="ARBA" id="ARBA00001946"/>
    </source>
</evidence>
<dbReference type="Proteomes" id="UP001499987">
    <property type="component" value="Unassembled WGS sequence"/>
</dbReference>
<comment type="catalytic activity">
    <reaction evidence="9 10 11">
        <text>adenosine(37) in tRNA + dimethylallyl diphosphate = N(6)-dimethylallyladenosine(37) in tRNA + diphosphate</text>
        <dbReference type="Rhea" id="RHEA:26482"/>
        <dbReference type="Rhea" id="RHEA-COMP:10162"/>
        <dbReference type="Rhea" id="RHEA-COMP:10375"/>
        <dbReference type="ChEBI" id="CHEBI:33019"/>
        <dbReference type="ChEBI" id="CHEBI:57623"/>
        <dbReference type="ChEBI" id="CHEBI:74411"/>
        <dbReference type="ChEBI" id="CHEBI:74415"/>
        <dbReference type="EC" id="2.5.1.75"/>
    </reaction>
</comment>
<dbReference type="PANTHER" id="PTHR11088:SF60">
    <property type="entry name" value="TRNA DIMETHYLALLYLTRANSFERASE"/>
    <property type="match status" value="1"/>
</dbReference>
<dbReference type="SUPFAM" id="SSF52540">
    <property type="entry name" value="P-loop containing nucleoside triphosphate hydrolases"/>
    <property type="match status" value="1"/>
</dbReference>
<evidence type="ECO:0000313" key="14">
    <source>
        <dbReference type="EMBL" id="GAA1078513.1"/>
    </source>
</evidence>
<dbReference type="HAMAP" id="MF_00185">
    <property type="entry name" value="IPP_trans"/>
    <property type="match status" value="1"/>
</dbReference>
<keyword evidence="6 10" id="KW-0547">Nucleotide-binding</keyword>
<evidence type="ECO:0000256" key="13">
    <source>
        <dbReference type="RuleBase" id="RU003785"/>
    </source>
</evidence>
<evidence type="ECO:0000256" key="3">
    <source>
        <dbReference type="ARBA" id="ARBA00005842"/>
    </source>
</evidence>
<evidence type="ECO:0000313" key="15">
    <source>
        <dbReference type="Proteomes" id="UP001499987"/>
    </source>
</evidence>